<feature type="region of interest" description="Disordered" evidence="1">
    <location>
        <begin position="140"/>
        <end position="195"/>
    </location>
</feature>
<protein>
    <submittedName>
        <fullName evidence="2">Uncharacterized protein</fullName>
    </submittedName>
</protein>
<reference evidence="2" key="1">
    <citation type="journal article" date="2020" name="Stud. Mycol.">
        <title>101 Dothideomycetes genomes: a test case for predicting lifestyles and emergence of pathogens.</title>
        <authorList>
            <person name="Haridas S."/>
            <person name="Albert R."/>
            <person name="Binder M."/>
            <person name="Bloem J."/>
            <person name="Labutti K."/>
            <person name="Salamov A."/>
            <person name="Andreopoulos B."/>
            <person name="Baker S."/>
            <person name="Barry K."/>
            <person name="Bills G."/>
            <person name="Bluhm B."/>
            <person name="Cannon C."/>
            <person name="Castanera R."/>
            <person name="Culley D."/>
            <person name="Daum C."/>
            <person name="Ezra D."/>
            <person name="Gonzalez J."/>
            <person name="Henrissat B."/>
            <person name="Kuo A."/>
            <person name="Liang C."/>
            <person name="Lipzen A."/>
            <person name="Lutzoni F."/>
            <person name="Magnuson J."/>
            <person name="Mondo S."/>
            <person name="Nolan M."/>
            <person name="Ohm R."/>
            <person name="Pangilinan J."/>
            <person name="Park H.-J."/>
            <person name="Ramirez L."/>
            <person name="Alfaro M."/>
            <person name="Sun H."/>
            <person name="Tritt A."/>
            <person name="Yoshinaga Y."/>
            <person name="Zwiers L.-H."/>
            <person name="Turgeon B."/>
            <person name="Goodwin S."/>
            <person name="Spatafora J."/>
            <person name="Crous P."/>
            <person name="Grigoriev I."/>
        </authorList>
    </citation>
    <scope>NUCLEOTIDE SEQUENCE</scope>
    <source>
        <strain evidence="2">CBS 119687</strain>
    </source>
</reference>
<proteinExistence type="predicted"/>
<dbReference type="EMBL" id="ML977497">
    <property type="protein sequence ID" value="KAF2134601.1"/>
    <property type="molecule type" value="Genomic_DNA"/>
</dbReference>
<sequence>MPSFAFWKSTKPDETRISLLSNDAAAVEEGDIELFVPKNLDLDPGNDDSGIFLFDDEDNSELPISEHTLRTGSATQTSAEFQPIPVTQDALQSALTNEPASPNQLPTNNAAIVSSSACLAAAIIENATLDSSVEESEISFSDSQNIIPESQPPSIASSNDVRSLSRPSLFLSRNASSTKSSPSCQRTNSASSLRQHTDSVAHRLCRPAELNLGLSTAADTSKPRTELEKRYEVIRNSKTQSKAALRSPTDLLQDRLNMSRKKIEERVRIFTPPKPLINGCLLPGPGAQMETFTSTSVRAQTEAGGRPAWWCKFDKLVVFDGIETQADGELKIHTRTSKGLTIARRRGDMESIVIPMDCVHCQEMLNRNEWKYDMRVCKRSVCWDCKERCKWEFEEEKRKLGKVKMTGVEQKTDANRYRADSVLQDEQGMV</sequence>
<feature type="compositionally biased region" description="Low complexity" evidence="1">
    <location>
        <begin position="162"/>
        <end position="173"/>
    </location>
</feature>
<evidence type="ECO:0000313" key="2">
    <source>
        <dbReference type="EMBL" id="KAF2134601.1"/>
    </source>
</evidence>
<feature type="compositionally biased region" description="Polar residues" evidence="1">
    <location>
        <begin position="140"/>
        <end position="161"/>
    </location>
</feature>
<name>A0A6A6AVP3_9PLEO</name>
<dbReference type="Proteomes" id="UP000799771">
    <property type="component" value="Unassembled WGS sequence"/>
</dbReference>
<feature type="compositionally biased region" description="Polar residues" evidence="1">
    <location>
        <begin position="174"/>
        <end position="194"/>
    </location>
</feature>
<evidence type="ECO:0000256" key="1">
    <source>
        <dbReference type="SAM" id="MobiDB-lite"/>
    </source>
</evidence>
<keyword evidence="3" id="KW-1185">Reference proteome</keyword>
<dbReference type="GeneID" id="54405805"/>
<dbReference type="OrthoDB" id="3944493at2759"/>
<dbReference type="AlphaFoldDB" id="A0A6A6AVP3"/>
<accession>A0A6A6AVP3</accession>
<gene>
    <name evidence="2" type="ORF">P153DRAFT_329091</name>
</gene>
<organism evidence="2 3">
    <name type="scientific">Dothidotthia symphoricarpi CBS 119687</name>
    <dbReference type="NCBI Taxonomy" id="1392245"/>
    <lineage>
        <taxon>Eukaryota</taxon>
        <taxon>Fungi</taxon>
        <taxon>Dikarya</taxon>
        <taxon>Ascomycota</taxon>
        <taxon>Pezizomycotina</taxon>
        <taxon>Dothideomycetes</taxon>
        <taxon>Pleosporomycetidae</taxon>
        <taxon>Pleosporales</taxon>
        <taxon>Dothidotthiaceae</taxon>
        <taxon>Dothidotthia</taxon>
    </lineage>
</organism>
<dbReference type="RefSeq" id="XP_033528988.1">
    <property type="nucleotide sequence ID" value="XM_033665373.1"/>
</dbReference>
<evidence type="ECO:0000313" key="3">
    <source>
        <dbReference type="Proteomes" id="UP000799771"/>
    </source>
</evidence>